<dbReference type="InterPro" id="IPR004007">
    <property type="entry name" value="DhaL_dom"/>
</dbReference>
<evidence type="ECO:0000256" key="2">
    <source>
        <dbReference type="ARBA" id="ARBA00022777"/>
    </source>
</evidence>
<dbReference type="Proteomes" id="UP000232163">
    <property type="component" value="Unassembled WGS sequence"/>
</dbReference>
<dbReference type="NCBIfam" id="TIGR02365">
    <property type="entry name" value="dha_L_ycgS"/>
    <property type="match status" value="1"/>
</dbReference>
<organism evidence="4 5">
    <name type="scientific">Phyllobacterium zundukense</name>
    <dbReference type="NCBI Taxonomy" id="1867719"/>
    <lineage>
        <taxon>Bacteria</taxon>
        <taxon>Pseudomonadati</taxon>
        <taxon>Pseudomonadota</taxon>
        <taxon>Alphaproteobacteria</taxon>
        <taxon>Hyphomicrobiales</taxon>
        <taxon>Phyllobacteriaceae</taxon>
        <taxon>Phyllobacterium</taxon>
    </lineage>
</organism>
<dbReference type="InterPro" id="IPR012737">
    <property type="entry name" value="DhaK_L_YcgS"/>
</dbReference>
<dbReference type="FunFam" id="1.25.40.340:FF:000002">
    <property type="entry name" value="Dihydroxyacetone kinase, L subunit"/>
    <property type="match status" value="1"/>
</dbReference>
<evidence type="ECO:0000256" key="1">
    <source>
        <dbReference type="ARBA" id="ARBA00022679"/>
    </source>
</evidence>
<dbReference type="GO" id="GO:0005829">
    <property type="term" value="C:cytosol"/>
    <property type="evidence" value="ECO:0007669"/>
    <property type="project" value="TreeGrafter"/>
</dbReference>
<dbReference type="AlphaFoldDB" id="A0A2N9VXU4"/>
<comment type="caution">
    <text evidence="4">The sequence shown here is derived from an EMBL/GenBank/DDBJ whole genome shotgun (WGS) entry which is preliminary data.</text>
</comment>
<gene>
    <name evidence="4" type="ORF">B5P45_13700</name>
</gene>
<dbReference type="EMBL" id="MZMT01000033">
    <property type="protein sequence ID" value="PIO44312.1"/>
    <property type="molecule type" value="Genomic_DNA"/>
</dbReference>
<protein>
    <submittedName>
        <fullName evidence="4">Dihydroxyacetone kinase subunit L</fullName>
    </submittedName>
</protein>
<accession>A0A2N9VXU4</accession>
<dbReference type="GO" id="GO:0004371">
    <property type="term" value="F:glycerone kinase activity"/>
    <property type="evidence" value="ECO:0007669"/>
    <property type="project" value="InterPro"/>
</dbReference>
<keyword evidence="5" id="KW-1185">Reference proteome</keyword>
<dbReference type="PROSITE" id="PS51480">
    <property type="entry name" value="DHAL"/>
    <property type="match status" value="1"/>
</dbReference>
<dbReference type="SUPFAM" id="SSF101473">
    <property type="entry name" value="DhaL-like"/>
    <property type="match status" value="1"/>
</dbReference>
<dbReference type="KEGG" id="pht:BLM14_28620"/>
<dbReference type="RefSeq" id="WP_100003556.1">
    <property type="nucleotide sequence ID" value="NZ_CP017944.1"/>
</dbReference>
<dbReference type="SMART" id="SM01120">
    <property type="entry name" value="Dak2"/>
    <property type="match status" value="1"/>
</dbReference>
<feature type="domain" description="DhaL" evidence="3">
    <location>
        <begin position="15"/>
        <end position="205"/>
    </location>
</feature>
<evidence type="ECO:0000313" key="5">
    <source>
        <dbReference type="Proteomes" id="UP000232163"/>
    </source>
</evidence>
<dbReference type="InterPro" id="IPR036117">
    <property type="entry name" value="DhaL_dom_sf"/>
</dbReference>
<dbReference type="Pfam" id="PF02734">
    <property type="entry name" value="Dak2"/>
    <property type="match status" value="1"/>
</dbReference>
<evidence type="ECO:0000259" key="3">
    <source>
        <dbReference type="PROSITE" id="PS51480"/>
    </source>
</evidence>
<dbReference type="PANTHER" id="PTHR28629">
    <property type="entry name" value="TRIOKINASE/FMN CYCLASE"/>
    <property type="match status" value="1"/>
</dbReference>
<dbReference type="GO" id="GO:0019563">
    <property type="term" value="P:glycerol catabolic process"/>
    <property type="evidence" value="ECO:0007669"/>
    <property type="project" value="TreeGrafter"/>
</dbReference>
<keyword evidence="2 4" id="KW-0418">Kinase</keyword>
<proteinExistence type="predicted"/>
<sequence>MSHARRLHSLQINRALILGLIETCREVIASHADDLCELDRAIGDGDHGTNMRRGCDAVYLDRERLGGLPLPQALETIGTMLVMSVGGASGPLYGTLLIEIGRRLGARKNGADFANILGEAIDAVARRGRAQAGDKTLLDVLYPVHTEMVRQSALVRIAERAEESAQLTAGMKAMRGRASFLGDRSIGHIDPGASSCALLTTAICRYLKEYRPA</sequence>
<dbReference type="OrthoDB" id="9800291at2"/>
<evidence type="ECO:0000313" key="4">
    <source>
        <dbReference type="EMBL" id="PIO44312.1"/>
    </source>
</evidence>
<reference evidence="4 5" key="1">
    <citation type="journal article" date="2017" name="Int J Environ Stud">
        <title>Does the Miocene-Pliocene relict legume Oxytropis triphylla form nitrogen-fixing nodules with a combination of bacterial strains?</title>
        <authorList>
            <person name="Safronova V."/>
            <person name="Belimov A."/>
            <person name="Sazanova A."/>
            <person name="Kuznetsova I."/>
            <person name="Popova J."/>
            <person name="Andronov E."/>
            <person name="Verkhozina A."/>
            <person name="Tikhonovich I."/>
        </authorList>
    </citation>
    <scope>NUCLEOTIDE SEQUENCE [LARGE SCALE GENOMIC DNA]</scope>
    <source>
        <strain evidence="4 5">Tri-38</strain>
    </source>
</reference>
<keyword evidence="1" id="KW-0808">Transferase</keyword>
<dbReference type="PANTHER" id="PTHR28629:SF4">
    <property type="entry name" value="TRIOKINASE_FMN CYCLASE"/>
    <property type="match status" value="1"/>
</dbReference>
<dbReference type="Gene3D" id="1.25.40.340">
    <property type="match status" value="1"/>
</dbReference>
<dbReference type="InterPro" id="IPR050861">
    <property type="entry name" value="Dihydroxyacetone_Kinase"/>
</dbReference>
<name>A0A2N9VXU4_9HYPH</name>